<dbReference type="Pfam" id="PF02518">
    <property type="entry name" value="HATPase_c"/>
    <property type="match status" value="1"/>
</dbReference>
<feature type="domain" description="Histidine kinase" evidence="9">
    <location>
        <begin position="496"/>
        <end position="699"/>
    </location>
</feature>
<dbReference type="EC" id="2.7.13.3" evidence="2"/>
<dbReference type="CDD" id="cd00082">
    <property type="entry name" value="HisKA"/>
    <property type="match status" value="1"/>
</dbReference>
<dbReference type="CDD" id="cd00075">
    <property type="entry name" value="HATPase"/>
    <property type="match status" value="1"/>
</dbReference>
<dbReference type="Pfam" id="PF00512">
    <property type="entry name" value="HisKA"/>
    <property type="match status" value="1"/>
</dbReference>
<evidence type="ECO:0000256" key="3">
    <source>
        <dbReference type="ARBA" id="ARBA00022553"/>
    </source>
</evidence>
<protein>
    <recommendedName>
        <fullName evidence="2">histidine kinase</fullName>
        <ecNumber evidence="2">2.7.13.3</ecNumber>
    </recommendedName>
</protein>
<dbReference type="SMART" id="SM00086">
    <property type="entry name" value="PAC"/>
    <property type="match status" value="3"/>
</dbReference>
<dbReference type="SUPFAM" id="SSF55785">
    <property type="entry name" value="PYP-like sensor domain (PAS domain)"/>
    <property type="match status" value="4"/>
</dbReference>
<reference evidence="12 13" key="1">
    <citation type="submission" date="2021-02" db="EMBL/GenBank/DDBJ databases">
        <title>Bacillus sp. RD4P76, an endophyte from a halophyte.</title>
        <authorList>
            <person name="Sun J.-Q."/>
        </authorList>
    </citation>
    <scope>NUCLEOTIDE SEQUENCE [LARGE SCALE GENOMIC DNA]</scope>
    <source>
        <strain evidence="12 13">RD4P76</strain>
    </source>
</reference>
<dbReference type="SMART" id="SM00091">
    <property type="entry name" value="PAS"/>
    <property type="match status" value="4"/>
</dbReference>
<feature type="domain" description="PAC" evidence="11">
    <location>
        <begin position="310"/>
        <end position="362"/>
    </location>
</feature>
<dbReference type="InterPro" id="IPR003661">
    <property type="entry name" value="HisK_dim/P_dom"/>
</dbReference>
<dbReference type="InterPro" id="IPR036890">
    <property type="entry name" value="HATPase_C_sf"/>
</dbReference>
<evidence type="ECO:0000313" key="12">
    <source>
        <dbReference type="EMBL" id="MBM6616509.1"/>
    </source>
</evidence>
<feature type="domain" description="PAS" evidence="10">
    <location>
        <begin position="236"/>
        <end position="308"/>
    </location>
</feature>
<dbReference type="PANTHER" id="PTHR43304:SF1">
    <property type="entry name" value="PAC DOMAIN-CONTAINING PROTEIN"/>
    <property type="match status" value="1"/>
</dbReference>
<evidence type="ECO:0000256" key="4">
    <source>
        <dbReference type="ARBA" id="ARBA00022679"/>
    </source>
</evidence>
<accession>A0ABS2DDH1</accession>
<dbReference type="Gene3D" id="3.30.450.20">
    <property type="entry name" value="PAS domain"/>
    <property type="match status" value="4"/>
</dbReference>
<gene>
    <name evidence="12" type="ORF">JR050_02280</name>
</gene>
<dbReference type="InterPro" id="IPR013767">
    <property type="entry name" value="PAS_fold"/>
</dbReference>
<evidence type="ECO:0000256" key="7">
    <source>
        <dbReference type="ARBA" id="ARBA00022840"/>
    </source>
</evidence>
<keyword evidence="7" id="KW-0067">ATP-binding</keyword>
<dbReference type="SMART" id="SM00387">
    <property type="entry name" value="HATPase_c"/>
    <property type="match status" value="1"/>
</dbReference>
<keyword evidence="5" id="KW-0547">Nucleotide-binding</keyword>
<keyword evidence="13" id="KW-1185">Reference proteome</keyword>
<evidence type="ECO:0000313" key="13">
    <source>
        <dbReference type="Proteomes" id="UP001518925"/>
    </source>
</evidence>
<name>A0ABS2DDH1_9BACI</name>
<dbReference type="Proteomes" id="UP001518925">
    <property type="component" value="Unassembled WGS sequence"/>
</dbReference>
<evidence type="ECO:0000256" key="2">
    <source>
        <dbReference type="ARBA" id="ARBA00012438"/>
    </source>
</evidence>
<dbReference type="PROSITE" id="PS50113">
    <property type="entry name" value="PAC"/>
    <property type="match status" value="3"/>
</dbReference>
<comment type="caution">
    <text evidence="12">The sequence shown here is derived from an EMBL/GenBank/DDBJ whole genome shotgun (WGS) entry which is preliminary data.</text>
</comment>
<dbReference type="Gene3D" id="3.30.565.10">
    <property type="entry name" value="Histidine kinase-like ATPase, C-terminal domain"/>
    <property type="match status" value="1"/>
</dbReference>
<dbReference type="RefSeq" id="WP_204201898.1">
    <property type="nucleotide sequence ID" value="NZ_JAFELM010000013.1"/>
</dbReference>
<dbReference type="CDD" id="cd00130">
    <property type="entry name" value="PAS"/>
    <property type="match status" value="3"/>
</dbReference>
<dbReference type="InterPro" id="IPR003594">
    <property type="entry name" value="HATPase_dom"/>
</dbReference>
<dbReference type="InterPro" id="IPR052162">
    <property type="entry name" value="Sensor_kinase/Photoreceptor"/>
</dbReference>
<organism evidence="12 13">
    <name type="scientific">Bacillus suaedaesalsae</name>
    <dbReference type="NCBI Taxonomy" id="2810349"/>
    <lineage>
        <taxon>Bacteria</taxon>
        <taxon>Bacillati</taxon>
        <taxon>Bacillota</taxon>
        <taxon>Bacilli</taxon>
        <taxon>Bacillales</taxon>
        <taxon>Bacillaceae</taxon>
        <taxon>Bacillus</taxon>
    </lineage>
</organism>
<dbReference type="InterPro" id="IPR035965">
    <property type="entry name" value="PAS-like_dom_sf"/>
</dbReference>
<dbReference type="SUPFAM" id="SSF55874">
    <property type="entry name" value="ATPase domain of HSP90 chaperone/DNA topoisomerase II/histidine kinase"/>
    <property type="match status" value="1"/>
</dbReference>
<dbReference type="InterPro" id="IPR004358">
    <property type="entry name" value="Sig_transdc_His_kin-like_C"/>
</dbReference>
<dbReference type="InterPro" id="IPR036097">
    <property type="entry name" value="HisK_dim/P_sf"/>
</dbReference>
<sequence>MQSKYVDHLRDAFFVLDKNWCFAYLNNEAENLLQKNKKELLGTLVWSEFEEAVNSSFFANYHKALHERITVEFQEYYSPLKTWFDVRAYPVEEGLAVHFRDVNESKKLLAESREHYRSLFDQNPDAVFSFDLEGNYLSLNNSFERLLGYSRDEYLQMDFTPLVIPEHSEKTQIHFEKAAKGVPQTYEVTCLRKDGSLVHVNVTNVPIVVDGQIVGVYGIAKDISKRKQAEIDLKVTEASLRSALRVAKLGSWEWHLESDKLIWSDEMVKLVGWDVDPQTLTYQQFLRIVHPLDREKINKNLEVAITNQQFNLHFRIMKPDGQIRFVESNGEALFDEDGYPIKIIGTSQDITERTIEQESLRRSEELYELITTNSQDIIMYITLGGNIRYVSPAVEKILGYKPESLNGFSIKELIHPEELEEVLNLNLVLTDVFTGRFLHREGHYVWIETSIKVIRNTNGTIDKILAIGRDITERITAKELMVKSEKLNLAGQLAAGIAHEIRNPLTAIKGFLQLMEQGHTLRREYFNIVGSELTRIEFILNELLLLAKPTVLKFERREVTSILSQVATLLETEAILKNVEVRTNLLEEVYINCDENQLKQVFINFVKNAIEAMPHGGNVYIEAKRDNDYVTIMFKDEGCGIPEDKLKLIGQPFYTTKEKGTGLGLAVSYSIIENHKGEIFFESTVNKGTTIFVKLPLFGHGSMNIKEEVATLH</sequence>
<evidence type="ECO:0000256" key="5">
    <source>
        <dbReference type="ARBA" id="ARBA00022741"/>
    </source>
</evidence>
<evidence type="ECO:0000259" key="9">
    <source>
        <dbReference type="PROSITE" id="PS50109"/>
    </source>
</evidence>
<evidence type="ECO:0000256" key="8">
    <source>
        <dbReference type="ARBA" id="ARBA00023012"/>
    </source>
</evidence>
<dbReference type="PROSITE" id="PS50109">
    <property type="entry name" value="HIS_KIN"/>
    <property type="match status" value="1"/>
</dbReference>
<dbReference type="Pfam" id="PF08448">
    <property type="entry name" value="PAS_4"/>
    <property type="match status" value="1"/>
</dbReference>
<dbReference type="InterPro" id="IPR000700">
    <property type="entry name" value="PAS-assoc_C"/>
</dbReference>
<feature type="domain" description="PAC" evidence="11">
    <location>
        <begin position="184"/>
        <end position="235"/>
    </location>
</feature>
<keyword evidence="4" id="KW-0808">Transferase</keyword>
<dbReference type="InterPro" id="IPR001610">
    <property type="entry name" value="PAC"/>
</dbReference>
<dbReference type="InterPro" id="IPR013655">
    <property type="entry name" value="PAS_fold_3"/>
</dbReference>
<dbReference type="InterPro" id="IPR000014">
    <property type="entry name" value="PAS"/>
</dbReference>
<proteinExistence type="predicted"/>
<keyword evidence="8" id="KW-0902">Two-component regulatory system</keyword>
<evidence type="ECO:0000256" key="1">
    <source>
        <dbReference type="ARBA" id="ARBA00000085"/>
    </source>
</evidence>
<dbReference type="InterPro" id="IPR013656">
    <property type="entry name" value="PAS_4"/>
</dbReference>
<dbReference type="Pfam" id="PF08447">
    <property type="entry name" value="PAS_3"/>
    <property type="match status" value="2"/>
</dbReference>
<dbReference type="SUPFAM" id="SSF47384">
    <property type="entry name" value="Homodimeric domain of signal transducing histidine kinase"/>
    <property type="match status" value="1"/>
</dbReference>
<dbReference type="Pfam" id="PF00989">
    <property type="entry name" value="PAS"/>
    <property type="match status" value="1"/>
</dbReference>
<dbReference type="PROSITE" id="PS50112">
    <property type="entry name" value="PAS"/>
    <property type="match status" value="3"/>
</dbReference>
<keyword evidence="3" id="KW-0597">Phosphoprotein</keyword>
<feature type="domain" description="PAS" evidence="10">
    <location>
        <begin position="112"/>
        <end position="182"/>
    </location>
</feature>
<feature type="domain" description="PAC" evidence="11">
    <location>
        <begin position="431"/>
        <end position="483"/>
    </location>
</feature>
<dbReference type="InterPro" id="IPR005467">
    <property type="entry name" value="His_kinase_dom"/>
</dbReference>
<dbReference type="NCBIfam" id="TIGR00229">
    <property type="entry name" value="sensory_box"/>
    <property type="match status" value="3"/>
</dbReference>
<dbReference type="EMBL" id="JAFELM010000013">
    <property type="protein sequence ID" value="MBM6616509.1"/>
    <property type="molecule type" value="Genomic_DNA"/>
</dbReference>
<evidence type="ECO:0000259" key="11">
    <source>
        <dbReference type="PROSITE" id="PS50113"/>
    </source>
</evidence>
<feature type="domain" description="PAS" evidence="10">
    <location>
        <begin position="363"/>
        <end position="436"/>
    </location>
</feature>
<keyword evidence="6" id="KW-0418">Kinase</keyword>
<dbReference type="Gene3D" id="2.10.70.100">
    <property type="match status" value="1"/>
</dbReference>
<dbReference type="SMART" id="SM00388">
    <property type="entry name" value="HisKA"/>
    <property type="match status" value="1"/>
</dbReference>
<evidence type="ECO:0000259" key="10">
    <source>
        <dbReference type="PROSITE" id="PS50112"/>
    </source>
</evidence>
<dbReference type="PANTHER" id="PTHR43304">
    <property type="entry name" value="PHYTOCHROME-LIKE PROTEIN CPH1"/>
    <property type="match status" value="1"/>
</dbReference>
<evidence type="ECO:0000256" key="6">
    <source>
        <dbReference type="ARBA" id="ARBA00022777"/>
    </source>
</evidence>
<dbReference type="PRINTS" id="PR00344">
    <property type="entry name" value="BCTRLSENSOR"/>
</dbReference>
<comment type="catalytic activity">
    <reaction evidence="1">
        <text>ATP + protein L-histidine = ADP + protein N-phospho-L-histidine.</text>
        <dbReference type="EC" id="2.7.13.3"/>
    </reaction>
</comment>
<dbReference type="Gene3D" id="1.10.287.130">
    <property type="match status" value="1"/>
</dbReference>